<sequence length="222" mass="24114">MPPYSGDFAFSENVSNFNVSPAKLLASMPGVGNLLAGTLIFRPAKDSRAGESDGTREHEVLLIRRSPTDTFPLKWETPVGTADPEDTSILGVAARELWEEAGLQAGVVKDSVGLQLPDGQMELPLVNGTATARKIPGSDLFVLRFADGDEWAAAFFVVELRDPGAKVVLQPEEHVDYAWVTEGEVRDERRAEGGESLDFASEAMKNVLLHGFEKRRNMLGSS</sequence>
<evidence type="ECO:0000313" key="2">
    <source>
        <dbReference type="Proteomes" id="UP001163324"/>
    </source>
</evidence>
<organism evidence="1 2">
    <name type="scientific">Trichothecium roseum</name>
    <dbReference type="NCBI Taxonomy" id="47278"/>
    <lineage>
        <taxon>Eukaryota</taxon>
        <taxon>Fungi</taxon>
        <taxon>Dikarya</taxon>
        <taxon>Ascomycota</taxon>
        <taxon>Pezizomycotina</taxon>
        <taxon>Sordariomycetes</taxon>
        <taxon>Hypocreomycetidae</taxon>
        <taxon>Hypocreales</taxon>
        <taxon>Hypocreales incertae sedis</taxon>
        <taxon>Trichothecium</taxon>
    </lineage>
</organism>
<gene>
    <name evidence="1" type="ORF">N3K66_003073</name>
</gene>
<dbReference type="Proteomes" id="UP001163324">
    <property type="component" value="Chromosome 3"/>
</dbReference>
<keyword evidence="2" id="KW-1185">Reference proteome</keyword>
<proteinExistence type="predicted"/>
<comment type="caution">
    <text evidence="1">The sequence shown here is derived from an EMBL/GenBank/DDBJ whole genome shotgun (WGS) entry which is preliminary data.</text>
</comment>
<reference evidence="1" key="1">
    <citation type="submission" date="2022-10" db="EMBL/GenBank/DDBJ databases">
        <title>Complete Genome of Trichothecium roseum strain YXFP-22015, a Plant Pathogen Isolated from Citrus.</title>
        <authorList>
            <person name="Wang Y."/>
            <person name="Zhu L."/>
        </authorList>
    </citation>
    <scope>NUCLEOTIDE SEQUENCE</scope>
    <source>
        <strain evidence="1">YXFP-22015</strain>
    </source>
</reference>
<name>A0ACC0V4D5_9HYPO</name>
<dbReference type="EMBL" id="CM047942">
    <property type="protein sequence ID" value="KAI9901256.1"/>
    <property type="molecule type" value="Genomic_DNA"/>
</dbReference>
<evidence type="ECO:0000313" key="1">
    <source>
        <dbReference type="EMBL" id="KAI9901256.1"/>
    </source>
</evidence>
<accession>A0ACC0V4D5</accession>
<protein>
    <submittedName>
        <fullName evidence="1">Uncharacterized protein</fullName>
    </submittedName>
</protein>